<evidence type="ECO:0000313" key="3">
    <source>
        <dbReference type="Proteomes" id="UP000282454"/>
    </source>
</evidence>
<protein>
    <submittedName>
        <fullName evidence="2">Uncharacterized protein</fullName>
    </submittedName>
</protein>
<feature type="compositionally biased region" description="Basic and acidic residues" evidence="1">
    <location>
        <begin position="15"/>
        <end position="31"/>
    </location>
</feature>
<comment type="caution">
    <text evidence="2">The sequence shown here is derived from an EMBL/GenBank/DDBJ whole genome shotgun (WGS) entry which is preliminary data.</text>
</comment>
<name>A0A421AW74_9PSEU</name>
<evidence type="ECO:0000256" key="1">
    <source>
        <dbReference type="SAM" id="MobiDB-lite"/>
    </source>
</evidence>
<dbReference type="Proteomes" id="UP000282454">
    <property type="component" value="Unassembled WGS sequence"/>
</dbReference>
<reference evidence="2 3" key="1">
    <citation type="submission" date="2018-10" db="EMBL/GenBank/DDBJ databases">
        <title>Genomic Encyclopedia of Archaeal and Bacterial Type Strains, Phase II (KMG-II): from individual species to whole genera.</title>
        <authorList>
            <person name="Goeker M."/>
        </authorList>
    </citation>
    <scope>NUCLEOTIDE SEQUENCE [LARGE SCALE GENOMIC DNA]</scope>
    <source>
        <strain evidence="2 3">DSM 45657</strain>
    </source>
</reference>
<accession>A0A421AW74</accession>
<evidence type="ECO:0000313" key="2">
    <source>
        <dbReference type="EMBL" id="RLK53804.1"/>
    </source>
</evidence>
<organism evidence="2 3">
    <name type="scientific">Actinokineospora cianjurensis</name>
    <dbReference type="NCBI Taxonomy" id="585224"/>
    <lineage>
        <taxon>Bacteria</taxon>
        <taxon>Bacillati</taxon>
        <taxon>Actinomycetota</taxon>
        <taxon>Actinomycetes</taxon>
        <taxon>Pseudonocardiales</taxon>
        <taxon>Pseudonocardiaceae</taxon>
        <taxon>Actinokineospora</taxon>
    </lineage>
</organism>
<proteinExistence type="predicted"/>
<keyword evidence="3" id="KW-1185">Reference proteome</keyword>
<gene>
    <name evidence="2" type="ORF">CLV68_6468</name>
</gene>
<sequence length="37" mass="4323">MMPGTTRDTAVVPRTTDRHWHSRHDSHGRHDPHGKHD</sequence>
<dbReference type="AlphaFoldDB" id="A0A421AW74"/>
<dbReference type="EMBL" id="RCDD01000010">
    <property type="protein sequence ID" value="RLK53804.1"/>
    <property type="molecule type" value="Genomic_DNA"/>
</dbReference>
<feature type="region of interest" description="Disordered" evidence="1">
    <location>
        <begin position="1"/>
        <end position="37"/>
    </location>
</feature>